<dbReference type="AlphaFoldDB" id="A0AAD9N6Z1"/>
<sequence length="174" mass="19482">MIVVCDLKLTSNSRLRRSRVIAETGESQDSAAPYTTSNTGYAHSSSSPSDLPRQPPATLPPMINPPPHHRVMPNVHRNVRPDRNRAEVFSISQPPLYAPFSTESEPTPSEGYNNPGYIEEGFKRFPDVSRGLPYNAYRGRDMTFQPEPRIATRHSHQMSKRAAAVIAAQRKRDS</sequence>
<feature type="compositionally biased region" description="Polar residues" evidence="1">
    <location>
        <begin position="25"/>
        <end position="49"/>
    </location>
</feature>
<feature type="compositionally biased region" description="Pro residues" evidence="1">
    <location>
        <begin position="53"/>
        <end position="66"/>
    </location>
</feature>
<evidence type="ECO:0000256" key="1">
    <source>
        <dbReference type="SAM" id="MobiDB-lite"/>
    </source>
</evidence>
<proteinExistence type="predicted"/>
<feature type="region of interest" description="Disordered" evidence="1">
    <location>
        <begin position="90"/>
        <end position="110"/>
    </location>
</feature>
<dbReference type="EMBL" id="JAODUP010000194">
    <property type="protein sequence ID" value="KAK2157271.1"/>
    <property type="molecule type" value="Genomic_DNA"/>
</dbReference>
<gene>
    <name evidence="2" type="ORF">LSH36_194g05013</name>
</gene>
<evidence type="ECO:0000313" key="3">
    <source>
        <dbReference type="Proteomes" id="UP001208570"/>
    </source>
</evidence>
<name>A0AAD9N6Z1_9ANNE</name>
<keyword evidence="3" id="KW-1185">Reference proteome</keyword>
<comment type="caution">
    <text evidence="2">The sequence shown here is derived from an EMBL/GenBank/DDBJ whole genome shotgun (WGS) entry which is preliminary data.</text>
</comment>
<protein>
    <submittedName>
        <fullName evidence="2">Uncharacterized protein</fullName>
    </submittedName>
</protein>
<feature type="region of interest" description="Disordered" evidence="1">
    <location>
        <begin position="138"/>
        <end position="174"/>
    </location>
</feature>
<reference evidence="2" key="1">
    <citation type="journal article" date="2023" name="Mol. Biol. Evol.">
        <title>Third-Generation Sequencing Reveals the Adaptive Role of the Epigenome in Three Deep-Sea Polychaetes.</title>
        <authorList>
            <person name="Perez M."/>
            <person name="Aroh O."/>
            <person name="Sun Y."/>
            <person name="Lan Y."/>
            <person name="Juniper S.K."/>
            <person name="Young C.R."/>
            <person name="Angers B."/>
            <person name="Qian P.Y."/>
        </authorList>
    </citation>
    <scope>NUCLEOTIDE SEQUENCE</scope>
    <source>
        <strain evidence="2">P08H-3</strain>
    </source>
</reference>
<dbReference type="Proteomes" id="UP001208570">
    <property type="component" value="Unassembled WGS sequence"/>
</dbReference>
<feature type="compositionally biased region" description="Polar residues" evidence="1">
    <location>
        <begin position="101"/>
        <end position="110"/>
    </location>
</feature>
<evidence type="ECO:0000313" key="2">
    <source>
        <dbReference type="EMBL" id="KAK2157271.1"/>
    </source>
</evidence>
<accession>A0AAD9N6Z1</accession>
<organism evidence="2 3">
    <name type="scientific">Paralvinella palmiformis</name>
    <dbReference type="NCBI Taxonomy" id="53620"/>
    <lineage>
        <taxon>Eukaryota</taxon>
        <taxon>Metazoa</taxon>
        <taxon>Spiralia</taxon>
        <taxon>Lophotrochozoa</taxon>
        <taxon>Annelida</taxon>
        <taxon>Polychaeta</taxon>
        <taxon>Sedentaria</taxon>
        <taxon>Canalipalpata</taxon>
        <taxon>Terebellida</taxon>
        <taxon>Terebelliformia</taxon>
        <taxon>Alvinellidae</taxon>
        <taxon>Paralvinella</taxon>
    </lineage>
</organism>
<feature type="region of interest" description="Disordered" evidence="1">
    <location>
        <begin position="21"/>
        <end position="75"/>
    </location>
</feature>
<feature type="non-terminal residue" evidence="2">
    <location>
        <position position="1"/>
    </location>
</feature>